<feature type="repeat" description="WD" evidence="3">
    <location>
        <begin position="833"/>
        <end position="874"/>
    </location>
</feature>
<feature type="repeat" description="WD" evidence="3">
    <location>
        <begin position="1083"/>
        <end position="1114"/>
    </location>
</feature>
<dbReference type="Proteomes" id="UP000256345">
    <property type="component" value="Unassembled WGS sequence"/>
</dbReference>
<dbReference type="PROSITE" id="PS00678">
    <property type="entry name" value="WD_REPEATS_1"/>
    <property type="match status" value="5"/>
</dbReference>
<dbReference type="PROSITE" id="PS00108">
    <property type="entry name" value="PROTEIN_KINASE_ST"/>
    <property type="match status" value="1"/>
</dbReference>
<dbReference type="PANTHER" id="PTHR19848">
    <property type="entry name" value="WD40 REPEAT PROTEIN"/>
    <property type="match status" value="1"/>
</dbReference>
<dbReference type="PROSITE" id="PS50011">
    <property type="entry name" value="PROTEIN_KINASE_DOM"/>
    <property type="match status" value="1"/>
</dbReference>
<evidence type="ECO:0000256" key="3">
    <source>
        <dbReference type="PROSITE-ProRule" id="PRU00221"/>
    </source>
</evidence>
<evidence type="ECO:0000313" key="10">
    <source>
        <dbReference type="Proteomes" id="UP000256345"/>
    </source>
</evidence>
<dbReference type="Gene3D" id="2.130.10.10">
    <property type="entry name" value="YVTN repeat-like/Quinoprotein amine dehydrogenase"/>
    <property type="match status" value="4"/>
</dbReference>
<accession>A0AAC8QBP8</accession>
<dbReference type="SUPFAM" id="SSF56112">
    <property type="entry name" value="Protein kinase-like (PK-like)"/>
    <property type="match status" value="1"/>
</dbReference>
<reference evidence="7 9" key="1">
    <citation type="submission" date="2015-05" db="EMBL/GenBank/DDBJ databases">
        <title>Genome assembly of Archangium gephyra DSM 2261.</title>
        <authorList>
            <person name="Sharma G."/>
            <person name="Subramanian S."/>
        </authorList>
    </citation>
    <scope>NUCLEOTIDE SEQUENCE [LARGE SCALE GENOMIC DNA]</scope>
    <source>
        <strain evidence="7 9">DSM 2261</strain>
    </source>
</reference>
<feature type="repeat" description="WD" evidence="3">
    <location>
        <begin position="957"/>
        <end position="998"/>
    </location>
</feature>
<name>A0AAC8QBP8_9BACT</name>
<protein>
    <submittedName>
        <fullName evidence="7">High-affnity carbon uptake protein Hat/HatR</fullName>
    </submittedName>
    <submittedName>
        <fullName evidence="8">WD40 repeat protein</fullName>
    </submittedName>
</protein>
<dbReference type="PROSITE" id="PS50082">
    <property type="entry name" value="WD_REPEATS_2"/>
    <property type="match status" value="9"/>
</dbReference>
<dbReference type="Proteomes" id="UP000035579">
    <property type="component" value="Chromosome"/>
</dbReference>
<evidence type="ECO:0000259" key="6">
    <source>
        <dbReference type="PROSITE" id="PS50011"/>
    </source>
</evidence>
<evidence type="ECO:0000256" key="2">
    <source>
        <dbReference type="ARBA" id="ARBA00022737"/>
    </source>
</evidence>
<dbReference type="SMART" id="SM00220">
    <property type="entry name" value="S_TKc"/>
    <property type="match status" value="1"/>
</dbReference>
<dbReference type="InterPro" id="IPR011047">
    <property type="entry name" value="Quinoprotein_ADH-like_sf"/>
</dbReference>
<sequence length="1144" mass="122436">MSRASPTEAGGSIDAQDTPGTDSTFTLQPGGEPQASEAGTGTTVLTARRTGEQGASRGPLPVVDPSRYAVAGELARGGIGRILRARDVQLDRPVAIKEMLAPAPGTEPRFVAEALVTARLQHPSIVPVYEAGRWPGGEPFYAMKLVSGRSLANVISERKTLEERLALLPHVLAVAEAMAYAHSERIIHRDLKPANVLVGDFGETVVIDWGLAKELSREHGAEPGEDSPPAPSAVDSGLTRVGTVMGTPAYMPPEQAAGHAVDERADVYALGAILYHLLAGTRPYEGKTSEQVLQRVVGGPPPPLSQRQKHIPVDLLAIVTKAMAREPAGRYATARELAEDLRRFQTGQIVGAYRYSKTELLRRFMRRYRAAVMVTAVALLLLATVGVVGFLRVRAERDRAQQARQDAQTQADKLLLMQARDAVGKDPNEALTWLQKLSPGFDRWTAVRTIAADARAQGFAPVLRGHAQSINDTAFTSDGRYFLSSSDDRTVRVWDLETGGSRVLTGHTDEVWRLQLLPGGRRLITSSKDGMLREWNLETGEGKEFAALSGPVSAVALGCGDRCLLAASRKDDVLHLWDLGTGTARTFHTGVMGIEEILSSPDGEHVFLRGYRAQASRSALGDLARGIFQPVPEAGIVWTCAFAPDGRLFTGSSSGQLHVWEPASGKGRLLADGLGTLTVLAVIPRGTTLALGGQDGAVSLLDVTTGQRTALQGHEGQITSLSASPDGRFLASGSTDRTARLWELSTREVRILRGAREQTNPILFSPDSRRLAVANAAGTVRLFSVEAETHRLLTNLRTTQVALRISPDGRRLATLSASGALRLLDAASGAALLEQQDFHSSAMGFSPEGRWLAASALDGRVHLWEATTGREERVLEGHSRALPTLVFSGDGRWLATADEGGDVRVWEPASGKGRLLGGHGKRVAQLAFSPDGTRLASASSDKTVRLWDVASGRFQVLEGHQDAVRTVAFSPDGRHLVSGGLDHTLRFWDLSNGTSQRADASGAGVLEVVYSPLGGSVASRSERDGRLLIWDPRTGKLQGPPLNGPHGEIRDLAFSPDGTRVAAAGLDKTVWLWDLATSEGRALRGHTGQVGAVEFFPDGRSLVSTGQDGSVRIWPDELPSDADALLAWMKTITGEGPTSGVSWH</sequence>
<feature type="repeat" description="WD" evidence="3">
    <location>
        <begin position="1042"/>
        <end position="1083"/>
    </location>
</feature>
<reference evidence="8 10" key="2">
    <citation type="submission" date="2018-08" db="EMBL/GenBank/DDBJ databases">
        <title>Genomic Encyclopedia of Archaeal and Bacterial Type Strains, Phase II (KMG-II): from individual species to whole genera.</title>
        <authorList>
            <person name="Goeker M."/>
        </authorList>
    </citation>
    <scope>NUCLEOTIDE SEQUENCE [LARGE SCALE GENOMIC DNA]</scope>
    <source>
        <strain evidence="8 10">DSM 2261</strain>
    </source>
</reference>
<dbReference type="PANTHER" id="PTHR19848:SF8">
    <property type="entry name" value="F-BOX AND WD REPEAT DOMAIN CONTAINING 7"/>
    <property type="match status" value="1"/>
</dbReference>
<dbReference type="PROSITE" id="PS50294">
    <property type="entry name" value="WD_REPEATS_REGION"/>
    <property type="match status" value="8"/>
</dbReference>
<keyword evidence="5" id="KW-1133">Transmembrane helix</keyword>
<proteinExistence type="predicted"/>
<dbReference type="CDD" id="cd00200">
    <property type="entry name" value="WD40"/>
    <property type="match status" value="3"/>
</dbReference>
<keyword evidence="5" id="KW-0812">Transmembrane</keyword>
<dbReference type="KEGG" id="age:AA314_06167"/>
<keyword evidence="2" id="KW-0677">Repeat</keyword>
<keyword evidence="5" id="KW-0472">Membrane</keyword>
<feature type="repeat" description="WD" evidence="3">
    <location>
        <begin position="463"/>
        <end position="504"/>
    </location>
</feature>
<feature type="region of interest" description="Disordered" evidence="4">
    <location>
        <begin position="1"/>
        <end position="41"/>
    </location>
</feature>
<dbReference type="PRINTS" id="PR00320">
    <property type="entry name" value="GPROTEINBRPT"/>
</dbReference>
<feature type="repeat" description="WD" evidence="3">
    <location>
        <begin position="504"/>
        <end position="545"/>
    </location>
</feature>
<dbReference type="SMART" id="SM00320">
    <property type="entry name" value="WD40"/>
    <property type="match status" value="15"/>
</dbReference>
<feature type="repeat" description="WD" evidence="3">
    <location>
        <begin position="875"/>
        <end position="907"/>
    </location>
</feature>
<dbReference type="EMBL" id="QUMU01000001">
    <property type="protein sequence ID" value="REG37390.1"/>
    <property type="molecule type" value="Genomic_DNA"/>
</dbReference>
<dbReference type="CDD" id="cd14014">
    <property type="entry name" value="STKc_PknB_like"/>
    <property type="match status" value="1"/>
</dbReference>
<feature type="repeat" description="WD" evidence="3">
    <location>
        <begin position="916"/>
        <end position="957"/>
    </location>
</feature>
<dbReference type="SUPFAM" id="SSF50998">
    <property type="entry name" value="Quinoprotein alcohol dehydrogenase-like"/>
    <property type="match status" value="2"/>
</dbReference>
<dbReference type="Pfam" id="PF00400">
    <property type="entry name" value="WD40"/>
    <property type="match status" value="10"/>
</dbReference>
<feature type="domain" description="Protein kinase" evidence="6">
    <location>
        <begin position="68"/>
        <end position="344"/>
    </location>
</feature>
<dbReference type="Pfam" id="PF00069">
    <property type="entry name" value="Pkinase"/>
    <property type="match status" value="1"/>
</dbReference>
<evidence type="ECO:0000256" key="5">
    <source>
        <dbReference type="SAM" id="Phobius"/>
    </source>
</evidence>
<dbReference type="SUPFAM" id="SSF50978">
    <property type="entry name" value="WD40 repeat-like"/>
    <property type="match status" value="1"/>
</dbReference>
<evidence type="ECO:0000313" key="8">
    <source>
        <dbReference type="EMBL" id="REG37390.1"/>
    </source>
</evidence>
<evidence type="ECO:0000313" key="9">
    <source>
        <dbReference type="Proteomes" id="UP000035579"/>
    </source>
</evidence>
<feature type="transmembrane region" description="Helical" evidence="5">
    <location>
        <begin position="370"/>
        <end position="391"/>
    </location>
</feature>
<dbReference type="EMBL" id="CP011509">
    <property type="protein sequence ID" value="AKJ04541.1"/>
    <property type="molecule type" value="Genomic_DNA"/>
</dbReference>
<feature type="region of interest" description="Disordered" evidence="4">
    <location>
        <begin position="217"/>
        <end position="236"/>
    </location>
</feature>
<dbReference type="InterPro" id="IPR020472">
    <property type="entry name" value="WD40_PAC1"/>
</dbReference>
<dbReference type="InterPro" id="IPR000719">
    <property type="entry name" value="Prot_kinase_dom"/>
</dbReference>
<dbReference type="InterPro" id="IPR036322">
    <property type="entry name" value="WD40_repeat_dom_sf"/>
</dbReference>
<dbReference type="Gene3D" id="1.10.510.10">
    <property type="entry name" value="Transferase(Phosphotransferase) domain 1"/>
    <property type="match status" value="1"/>
</dbReference>
<evidence type="ECO:0000256" key="4">
    <source>
        <dbReference type="SAM" id="MobiDB-lite"/>
    </source>
</evidence>
<dbReference type="InterPro" id="IPR011009">
    <property type="entry name" value="Kinase-like_dom_sf"/>
</dbReference>
<dbReference type="InterPro" id="IPR015943">
    <property type="entry name" value="WD40/YVTN_repeat-like_dom_sf"/>
</dbReference>
<feature type="repeat" description="WD" evidence="3">
    <location>
        <begin position="711"/>
        <end position="752"/>
    </location>
</feature>
<dbReference type="GO" id="GO:0004672">
    <property type="term" value="F:protein kinase activity"/>
    <property type="evidence" value="ECO:0007669"/>
    <property type="project" value="InterPro"/>
</dbReference>
<evidence type="ECO:0000256" key="1">
    <source>
        <dbReference type="ARBA" id="ARBA00022574"/>
    </source>
</evidence>
<dbReference type="InterPro" id="IPR001680">
    <property type="entry name" value="WD40_rpt"/>
</dbReference>
<gene>
    <name evidence="7" type="ORF">AA314_06167</name>
    <name evidence="8" type="ORF">ATI61_101374</name>
</gene>
<dbReference type="GO" id="GO:0005524">
    <property type="term" value="F:ATP binding"/>
    <property type="evidence" value="ECO:0007669"/>
    <property type="project" value="InterPro"/>
</dbReference>
<dbReference type="InterPro" id="IPR008271">
    <property type="entry name" value="Ser/Thr_kinase_AS"/>
</dbReference>
<dbReference type="RefSeq" id="WP_053066816.1">
    <property type="nucleotide sequence ID" value="NZ_CP011509.1"/>
</dbReference>
<feature type="compositionally biased region" description="Polar residues" evidence="4">
    <location>
        <begin position="18"/>
        <end position="27"/>
    </location>
</feature>
<keyword evidence="1 3" id="KW-0853">WD repeat</keyword>
<organism evidence="7 9">
    <name type="scientific">Archangium gephyra</name>
    <dbReference type="NCBI Taxonomy" id="48"/>
    <lineage>
        <taxon>Bacteria</taxon>
        <taxon>Pseudomonadati</taxon>
        <taxon>Myxococcota</taxon>
        <taxon>Myxococcia</taxon>
        <taxon>Myxococcales</taxon>
        <taxon>Cystobacterineae</taxon>
        <taxon>Archangiaceae</taxon>
        <taxon>Archangium</taxon>
    </lineage>
</organism>
<keyword evidence="10" id="KW-1185">Reference proteome</keyword>
<dbReference type="Gene3D" id="3.30.200.20">
    <property type="entry name" value="Phosphorylase Kinase, domain 1"/>
    <property type="match status" value="1"/>
</dbReference>
<dbReference type="AlphaFoldDB" id="A0AAC8QBP8"/>
<evidence type="ECO:0000313" key="7">
    <source>
        <dbReference type="EMBL" id="AKJ04541.1"/>
    </source>
</evidence>
<dbReference type="InterPro" id="IPR019775">
    <property type="entry name" value="WD40_repeat_CS"/>
</dbReference>